<organism evidence="3 4">
    <name type="scientific">Panagrellus redivivus</name>
    <name type="common">Microworm</name>
    <dbReference type="NCBI Taxonomy" id="6233"/>
    <lineage>
        <taxon>Eukaryota</taxon>
        <taxon>Metazoa</taxon>
        <taxon>Ecdysozoa</taxon>
        <taxon>Nematoda</taxon>
        <taxon>Chromadorea</taxon>
        <taxon>Rhabditida</taxon>
        <taxon>Tylenchina</taxon>
        <taxon>Panagrolaimomorpha</taxon>
        <taxon>Panagrolaimoidea</taxon>
        <taxon>Panagrolaimidae</taxon>
        <taxon>Panagrellus</taxon>
    </lineage>
</organism>
<dbReference type="InterPro" id="IPR001304">
    <property type="entry name" value="C-type_lectin-like"/>
</dbReference>
<protein>
    <submittedName>
        <fullName evidence="4">VWFA domain-containing protein</fullName>
    </submittedName>
</protein>
<proteinExistence type="predicted"/>
<keyword evidence="1" id="KW-0732">Signal</keyword>
<dbReference type="WBParaSite" id="Pan_g18413.t1">
    <property type="protein sequence ID" value="Pan_g18413.t1"/>
    <property type="gene ID" value="Pan_g18413"/>
</dbReference>
<dbReference type="PANTHER" id="PTHR31024:SF3">
    <property type="entry name" value="C-TYPE LECTIN-RELATED"/>
    <property type="match status" value="1"/>
</dbReference>
<feature type="chain" id="PRO_5028867494" evidence="1">
    <location>
        <begin position="19"/>
        <end position="364"/>
    </location>
</feature>
<feature type="signal peptide" evidence="1">
    <location>
        <begin position="1"/>
        <end position="18"/>
    </location>
</feature>
<dbReference type="InterPro" id="IPR036465">
    <property type="entry name" value="vWFA_dom_sf"/>
</dbReference>
<dbReference type="Gene3D" id="3.10.100.10">
    <property type="entry name" value="Mannose-Binding Protein A, subunit A"/>
    <property type="match status" value="1"/>
</dbReference>
<accession>A0A7E4VAB8</accession>
<dbReference type="PANTHER" id="PTHR31024">
    <property type="entry name" value="C-TYPE LECTIN"/>
    <property type="match status" value="1"/>
</dbReference>
<dbReference type="PROSITE" id="PS50234">
    <property type="entry name" value="VWFA"/>
    <property type="match status" value="1"/>
</dbReference>
<dbReference type="InterPro" id="IPR002035">
    <property type="entry name" value="VWF_A"/>
</dbReference>
<dbReference type="InterPro" id="IPR016187">
    <property type="entry name" value="CTDL_fold"/>
</dbReference>
<dbReference type="SUPFAM" id="SSF53300">
    <property type="entry name" value="vWA-like"/>
    <property type="match status" value="1"/>
</dbReference>
<name>A0A7E4VAB8_PANRE</name>
<evidence type="ECO:0000313" key="3">
    <source>
        <dbReference type="Proteomes" id="UP000492821"/>
    </source>
</evidence>
<dbReference type="SUPFAM" id="SSF56436">
    <property type="entry name" value="C-type lectin-like"/>
    <property type="match status" value="1"/>
</dbReference>
<dbReference type="Gene3D" id="3.40.50.410">
    <property type="entry name" value="von Willebrand factor, type A domain"/>
    <property type="match status" value="1"/>
</dbReference>
<evidence type="ECO:0000256" key="1">
    <source>
        <dbReference type="SAM" id="SignalP"/>
    </source>
</evidence>
<feature type="domain" description="VWFA" evidence="2">
    <location>
        <begin position="42"/>
        <end position="222"/>
    </location>
</feature>
<evidence type="ECO:0000259" key="2">
    <source>
        <dbReference type="PROSITE" id="PS50234"/>
    </source>
</evidence>
<dbReference type="CDD" id="cd00037">
    <property type="entry name" value="CLECT"/>
    <property type="match status" value="1"/>
</dbReference>
<keyword evidence="3" id="KW-1185">Reference proteome</keyword>
<evidence type="ECO:0000313" key="4">
    <source>
        <dbReference type="WBParaSite" id="Pan_g18413.t1"/>
    </source>
</evidence>
<reference evidence="3" key="1">
    <citation type="journal article" date="2013" name="Genetics">
        <title>The draft genome and transcriptome of Panagrellus redivivus are shaped by the harsh demands of a free-living lifestyle.</title>
        <authorList>
            <person name="Srinivasan J."/>
            <person name="Dillman A.R."/>
            <person name="Macchietto M.G."/>
            <person name="Heikkinen L."/>
            <person name="Lakso M."/>
            <person name="Fracchia K.M."/>
            <person name="Antoshechkin I."/>
            <person name="Mortazavi A."/>
            <person name="Wong G."/>
            <person name="Sternberg P.W."/>
        </authorList>
    </citation>
    <scope>NUCLEOTIDE SEQUENCE [LARGE SCALE GENOMIC DNA]</scope>
    <source>
        <strain evidence="3">MT8872</strain>
    </source>
</reference>
<sequence length="364" mass="40083">MKVSQILVILLLASLSFGQNLNPLNATDGIACATNVTNVWLDTAIVIELSNATALQWEAIVGNILTYLYQFTLTGNPTVAHTSRVSIFGYTSASEAELIFALTDTQRIQHIKFALNQAKPINIVEGLPNITSGLLLAKQHLEINPSFRVKGVVLYAATYDDSENSNVKVANELKADQIKIMTVSYDAANGVNTSRISALASPGLALTSLDDSTKFASAVAQLNCRCPNTYTYTQFEYENTTYAECFYIQGASNFDTCDGSSFPAVANTPARFDFITQLASNYTSEFNIGLVRNNANSTWTWEDGQAYSDTFYPPFAQPPSETDTYGYLAKSNNYNWQLLSDDSFVIRQFVCQQRACDSDHFCNI</sequence>
<dbReference type="Proteomes" id="UP000492821">
    <property type="component" value="Unassembled WGS sequence"/>
</dbReference>
<dbReference type="SMART" id="SM00327">
    <property type="entry name" value="VWA"/>
    <property type="match status" value="1"/>
</dbReference>
<dbReference type="AlphaFoldDB" id="A0A7E4VAB8"/>
<dbReference type="Pfam" id="PF00059">
    <property type="entry name" value="Lectin_C"/>
    <property type="match status" value="1"/>
</dbReference>
<reference evidence="4" key="2">
    <citation type="submission" date="2020-10" db="UniProtKB">
        <authorList>
            <consortium name="WormBaseParasite"/>
        </authorList>
    </citation>
    <scope>IDENTIFICATION</scope>
</reference>
<dbReference type="InterPro" id="IPR016186">
    <property type="entry name" value="C-type_lectin-like/link_sf"/>
</dbReference>